<feature type="compositionally biased region" description="Basic and acidic residues" evidence="1">
    <location>
        <begin position="223"/>
        <end position="237"/>
    </location>
</feature>
<accession>A0A319DU15</accession>
<dbReference type="Proteomes" id="UP000248423">
    <property type="component" value="Unassembled WGS sequence"/>
</dbReference>
<dbReference type="AlphaFoldDB" id="A0A319DU15"/>
<dbReference type="OrthoDB" id="10068793at2759"/>
<dbReference type="InterPro" id="IPR011935">
    <property type="entry name" value="CHP02231"/>
</dbReference>
<dbReference type="VEuPathDB" id="FungiDB:BO78DRAFT_401758"/>
<dbReference type="Pfam" id="PF13600">
    <property type="entry name" value="DUF4140"/>
    <property type="match status" value="1"/>
</dbReference>
<dbReference type="STRING" id="1448318.A0A319DU15"/>
<feature type="compositionally biased region" description="Polar residues" evidence="1">
    <location>
        <begin position="423"/>
        <end position="436"/>
    </location>
</feature>
<feature type="compositionally biased region" description="Basic and acidic residues" evidence="1">
    <location>
        <begin position="203"/>
        <end position="216"/>
    </location>
</feature>
<feature type="domain" description="DUF4140" evidence="3">
    <location>
        <begin position="19"/>
        <end position="137"/>
    </location>
</feature>
<feature type="region of interest" description="Disordered" evidence="1">
    <location>
        <begin position="76"/>
        <end position="102"/>
    </location>
</feature>
<dbReference type="PANTHER" id="PTHR31005:SF8">
    <property type="entry name" value="DUF4139 DOMAIN-CONTAINING PROTEIN"/>
    <property type="match status" value="1"/>
</dbReference>
<evidence type="ECO:0000313" key="4">
    <source>
        <dbReference type="EMBL" id="PYI00870.1"/>
    </source>
</evidence>
<evidence type="ECO:0000259" key="3">
    <source>
        <dbReference type="Pfam" id="PF13600"/>
    </source>
</evidence>
<feature type="region of interest" description="Disordered" evidence="1">
    <location>
        <begin position="203"/>
        <end position="238"/>
    </location>
</feature>
<protein>
    <recommendedName>
        <fullName evidence="6">DUF4139 domain-containing protein</fullName>
    </recommendedName>
</protein>
<dbReference type="InterPro" id="IPR025554">
    <property type="entry name" value="DUF4140"/>
</dbReference>
<evidence type="ECO:0000256" key="1">
    <source>
        <dbReference type="SAM" id="MobiDB-lite"/>
    </source>
</evidence>
<proteinExistence type="predicted"/>
<feature type="compositionally biased region" description="Acidic residues" evidence="1">
    <location>
        <begin position="82"/>
        <end position="100"/>
    </location>
</feature>
<evidence type="ECO:0000313" key="5">
    <source>
        <dbReference type="Proteomes" id="UP000248423"/>
    </source>
</evidence>
<gene>
    <name evidence="4" type="ORF">BO78DRAFT_401758</name>
</gene>
<dbReference type="InterPro" id="IPR037291">
    <property type="entry name" value="DUF4139"/>
</dbReference>
<feature type="compositionally biased region" description="Polar residues" evidence="1">
    <location>
        <begin position="450"/>
        <end position="460"/>
    </location>
</feature>
<reference evidence="4 5" key="1">
    <citation type="submission" date="2018-02" db="EMBL/GenBank/DDBJ databases">
        <title>The genomes of Aspergillus section Nigri reveals drivers in fungal speciation.</title>
        <authorList>
            <consortium name="DOE Joint Genome Institute"/>
            <person name="Vesth T.C."/>
            <person name="Nybo J."/>
            <person name="Theobald S."/>
            <person name="Brandl J."/>
            <person name="Frisvad J.C."/>
            <person name="Nielsen K.F."/>
            <person name="Lyhne E.K."/>
            <person name="Kogle M.E."/>
            <person name="Kuo A."/>
            <person name="Riley R."/>
            <person name="Clum A."/>
            <person name="Nolan M."/>
            <person name="Lipzen A."/>
            <person name="Salamov A."/>
            <person name="Henrissat B."/>
            <person name="Wiebenga A."/>
            <person name="De vries R.P."/>
            <person name="Grigoriev I.V."/>
            <person name="Mortensen U.H."/>
            <person name="Andersen M.R."/>
            <person name="Baker S.E."/>
        </authorList>
    </citation>
    <scope>NUCLEOTIDE SEQUENCE [LARGE SCALE GENOMIC DNA]</scope>
    <source>
        <strain evidence="4 5">CBS 121057</strain>
    </source>
</reference>
<feature type="region of interest" description="Disordered" evidence="1">
    <location>
        <begin position="406"/>
        <end position="464"/>
    </location>
</feature>
<feature type="domain" description="DUF4139" evidence="2">
    <location>
        <begin position="284"/>
        <end position="745"/>
    </location>
</feature>
<keyword evidence="5" id="KW-1185">Reference proteome</keyword>
<evidence type="ECO:0008006" key="6">
    <source>
        <dbReference type="Google" id="ProtNLM"/>
    </source>
</evidence>
<dbReference type="EMBL" id="KZ826432">
    <property type="protein sequence ID" value="PYI00870.1"/>
    <property type="molecule type" value="Genomic_DNA"/>
</dbReference>
<dbReference type="Pfam" id="PF13598">
    <property type="entry name" value="DUF4139"/>
    <property type="match status" value="1"/>
</dbReference>
<organism evidence="4 5">
    <name type="scientific">Aspergillus sclerotiicarbonarius (strain CBS 121057 / IBT 28362)</name>
    <dbReference type="NCBI Taxonomy" id="1448318"/>
    <lineage>
        <taxon>Eukaryota</taxon>
        <taxon>Fungi</taxon>
        <taxon>Dikarya</taxon>
        <taxon>Ascomycota</taxon>
        <taxon>Pezizomycotina</taxon>
        <taxon>Eurotiomycetes</taxon>
        <taxon>Eurotiomycetidae</taxon>
        <taxon>Eurotiales</taxon>
        <taxon>Aspergillaceae</taxon>
        <taxon>Aspergillus</taxon>
        <taxon>Aspergillus subgen. Circumdati</taxon>
    </lineage>
</organism>
<dbReference type="PANTHER" id="PTHR31005">
    <property type="entry name" value="DUF4139 DOMAIN-CONTAINING PROTEIN"/>
    <property type="match status" value="1"/>
</dbReference>
<evidence type="ECO:0000259" key="2">
    <source>
        <dbReference type="Pfam" id="PF13598"/>
    </source>
</evidence>
<name>A0A319DU15_ASPSB</name>
<sequence>MADIALTEIALAELPTTAVTFHPERATITRDIPISIQPGPNEITIHGLDRSVDIDSIRIEGSGPATVTDIQTEFVKRRDPLSDSDDDDTSDSDDDSDEEIVESRDLEAARAKVAQAEADYARAQCAQETAASVINFLDRQSMNLKIVWNTLDVAKLDEYLVRYRSQRQSKAWDHAQAGIDMKKAMEKGELWMKKCAKLEAKAEKERNKKLKEVNKERQRKSRERKEKRERKERERAEKRRFRTPMVGQVVVHLDGQEGLFTPASSRRGSVCEKPRITDDKEVMLRLSYVVPGSSWSPRYDLNINTPSSSAKMIYRAQFNNVSSETWRDARVTLSTSQALFSGLGDRIPSLQAWNLIVDSTDKGSKDQPSWDRILRSAPEEKALAPVKSNHQVWKDHLEQQARSKPLFGQAPNQPPRPSPFGQPATSSLFGQANSAKPSGPGTGVLFGGASLQSSAPNSTAPPAVGAAPVSLFGSRSTPGPLSGAAPAQEPILLASAGKRGAPESESEDESIIGEELAVPSLEVQDSVKQDYGLTTTYELPGRRSLAPSSVPRRHVLAELDLKSVSLAYVIVPKHRAAAFLRAEIKNTSSVSILRGKVGMTIDGTFLGTAQVPSCAPNDSFTLSLGVDPSIQVTYGKPTVRPVTGGFFNKEDAAVFRRTCLVKNTRSNAVDVTVMDQVPVSEDERFRMQIMEPKGLNVPGDEVALPLEKQGKGSAKLGLNGEVKWVMKLEPGKEVRLVLEYEARVPVGSDISVA</sequence>